<keyword evidence="10" id="KW-0547">Nucleotide-binding</keyword>
<keyword evidence="4 7" id="KW-1133">Transmembrane helix</keyword>
<feature type="transmembrane region" description="Helical" evidence="7">
    <location>
        <begin position="372"/>
        <end position="398"/>
    </location>
</feature>
<dbReference type="Pfam" id="PF12704">
    <property type="entry name" value="MacB_PCD"/>
    <property type="match status" value="1"/>
</dbReference>
<dbReference type="OrthoDB" id="9770036at2"/>
<evidence type="ECO:0000256" key="6">
    <source>
        <dbReference type="ARBA" id="ARBA00038076"/>
    </source>
</evidence>
<proteinExistence type="inferred from homology"/>
<evidence type="ECO:0000256" key="5">
    <source>
        <dbReference type="ARBA" id="ARBA00023136"/>
    </source>
</evidence>
<name>A0A379MP80_9BACT</name>
<dbReference type="InterPro" id="IPR050250">
    <property type="entry name" value="Macrolide_Exporter_MacB"/>
</dbReference>
<dbReference type="InterPro" id="IPR025857">
    <property type="entry name" value="MacB_PCD"/>
</dbReference>
<evidence type="ECO:0000256" key="4">
    <source>
        <dbReference type="ARBA" id="ARBA00022989"/>
    </source>
</evidence>
<feature type="transmembrane region" description="Helical" evidence="7">
    <location>
        <begin position="31"/>
        <end position="51"/>
    </location>
</feature>
<feature type="domain" description="ABC3 transporter permease C-terminal" evidence="8">
    <location>
        <begin position="295"/>
        <end position="408"/>
    </location>
</feature>
<evidence type="ECO:0000256" key="7">
    <source>
        <dbReference type="SAM" id="Phobius"/>
    </source>
</evidence>
<dbReference type="GO" id="GO:0005524">
    <property type="term" value="F:ATP binding"/>
    <property type="evidence" value="ECO:0007669"/>
    <property type="project" value="UniProtKB-KW"/>
</dbReference>
<keyword evidence="11" id="KW-1185">Reference proteome</keyword>
<evidence type="ECO:0000259" key="9">
    <source>
        <dbReference type="Pfam" id="PF12704"/>
    </source>
</evidence>
<dbReference type="Proteomes" id="UP000255233">
    <property type="component" value="Unassembled WGS sequence"/>
</dbReference>
<feature type="domain" description="MacB-like periplasmic core" evidence="9">
    <location>
        <begin position="30"/>
        <end position="253"/>
    </location>
</feature>
<evidence type="ECO:0000256" key="1">
    <source>
        <dbReference type="ARBA" id="ARBA00004651"/>
    </source>
</evidence>
<sequence>MFKKPVYVLGQIYQSLLMAVESVVINKLRTALSLSGITIGIFAIITVFTLVDSMEIKIRENVNTLGSNTLYVGKWPWDGGGEWWKYYNRPQVSLAEYAEMRTLLPRAEAIAFMTSFSRTVKNGSNYADNTTVIGATHDYNRMRKSDIGSGRYFTSYESEHGGRVAVIGHTVAEQFFPGEDPVGKDMRIGGTRVTVIGVFAKAGDDMMGMSMDENVLIPLTLARNFVNLRRAGTEMIVKGPDGDDIRELKAEVGSIMRRLRRLSPQAEDNFAVNELSILSNMLDDMFRRINFAGGIIGLFSILVGGFGVANIMFVSVRERTAQIGIEKALGARPYFILFQFIFEAVILSVAGGAIGLLLIFAGVLVVNSVSDFTVVLTLGNTLLGLVISSAVGAVAGFFPAWSAARMEPVKAIFHN</sequence>
<dbReference type="PANTHER" id="PTHR30572:SF4">
    <property type="entry name" value="ABC TRANSPORTER PERMEASE YTRF"/>
    <property type="match status" value="1"/>
</dbReference>
<dbReference type="EC" id="3.6.3.-" evidence="10"/>
<reference evidence="10 11" key="1">
    <citation type="submission" date="2018-06" db="EMBL/GenBank/DDBJ databases">
        <authorList>
            <consortium name="Pathogen Informatics"/>
            <person name="Doyle S."/>
        </authorList>
    </citation>
    <scope>NUCLEOTIDE SEQUENCE [LARGE SCALE GENOMIC DNA]</scope>
    <source>
        <strain evidence="10 11">NCTC11190</strain>
    </source>
</reference>
<dbReference type="InterPro" id="IPR003838">
    <property type="entry name" value="ABC3_permease_C"/>
</dbReference>
<keyword evidence="5 7" id="KW-0472">Membrane</keyword>
<comment type="similarity">
    <text evidence="6">Belongs to the ABC-4 integral membrane protein family.</text>
</comment>
<dbReference type="GO" id="GO:0016787">
    <property type="term" value="F:hydrolase activity"/>
    <property type="evidence" value="ECO:0007669"/>
    <property type="project" value="UniProtKB-KW"/>
</dbReference>
<dbReference type="EMBL" id="UGVL01000001">
    <property type="protein sequence ID" value="SUE33461.1"/>
    <property type="molecule type" value="Genomic_DNA"/>
</dbReference>
<protein>
    <submittedName>
        <fullName evidence="10">Macrolide export ATP-binding/permease protein MacB</fullName>
        <ecNumber evidence="10">3.6.3.-</ecNumber>
    </submittedName>
</protein>
<evidence type="ECO:0000256" key="2">
    <source>
        <dbReference type="ARBA" id="ARBA00022475"/>
    </source>
</evidence>
<dbReference type="Pfam" id="PF02687">
    <property type="entry name" value="FtsX"/>
    <property type="match status" value="1"/>
</dbReference>
<evidence type="ECO:0000259" key="8">
    <source>
        <dbReference type="Pfam" id="PF02687"/>
    </source>
</evidence>
<keyword evidence="3 7" id="KW-0812">Transmembrane</keyword>
<evidence type="ECO:0000313" key="11">
    <source>
        <dbReference type="Proteomes" id="UP000255233"/>
    </source>
</evidence>
<keyword evidence="10" id="KW-0067">ATP-binding</keyword>
<dbReference type="GO" id="GO:0022857">
    <property type="term" value="F:transmembrane transporter activity"/>
    <property type="evidence" value="ECO:0007669"/>
    <property type="project" value="TreeGrafter"/>
</dbReference>
<keyword evidence="2" id="KW-1003">Cell membrane</keyword>
<evidence type="ECO:0000256" key="3">
    <source>
        <dbReference type="ARBA" id="ARBA00022692"/>
    </source>
</evidence>
<feature type="transmembrane region" description="Helical" evidence="7">
    <location>
        <begin position="334"/>
        <end position="366"/>
    </location>
</feature>
<dbReference type="RefSeq" id="WP_037291474.1">
    <property type="nucleotide sequence ID" value="NZ_UGVL01000001.1"/>
</dbReference>
<dbReference type="GO" id="GO:0005886">
    <property type="term" value="C:plasma membrane"/>
    <property type="evidence" value="ECO:0007669"/>
    <property type="project" value="UniProtKB-SubCell"/>
</dbReference>
<dbReference type="STRING" id="880526.GCA_000427365_00777"/>
<dbReference type="AlphaFoldDB" id="A0A379MP80"/>
<dbReference type="PANTHER" id="PTHR30572">
    <property type="entry name" value="MEMBRANE COMPONENT OF TRANSPORTER-RELATED"/>
    <property type="match status" value="1"/>
</dbReference>
<gene>
    <name evidence="10" type="primary">macB_3</name>
    <name evidence="10" type="ORF">NCTC11190_00669</name>
</gene>
<organism evidence="10 11">
    <name type="scientific">Rikenella microfusus</name>
    <dbReference type="NCBI Taxonomy" id="28139"/>
    <lineage>
        <taxon>Bacteria</taxon>
        <taxon>Pseudomonadati</taxon>
        <taxon>Bacteroidota</taxon>
        <taxon>Bacteroidia</taxon>
        <taxon>Bacteroidales</taxon>
        <taxon>Rikenellaceae</taxon>
        <taxon>Rikenella</taxon>
    </lineage>
</organism>
<accession>A0A379MP80</accession>
<keyword evidence="10" id="KW-0378">Hydrolase</keyword>
<comment type="subcellular location">
    <subcellularLocation>
        <location evidence="1">Cell membrane</location>
        <topology evidence="1">Multi-pass membrane protein</topology>
    </subcellularLocation>
</comment>
<feature type="transmembrane region" description="Helical" evidence="7">
    <location>
        <begin position="291"/>
        <end position="313"/>
    </location>
</feature>
<evidence type="ECO:0000313" key="10">
    <source>
        <dbReference type="EMBL" id="SUE33461.1"/>
    </source>
</evidence>